<comment type="caution">
    <text evidence="2">The sequence shown here is derived from an EMBL/GenBank/DDBJ whole genome shotgun (WGS) entry which is preliminary data.</text>
</comment>
<feature type="region of interest" description="Disordered" evidence="1">
    <location>
        <begin position="1"/>
        <end position="32"/>
    </location>
</feature>
<reference evidence="2 3" key="1">
    <citation type="submission" date="2019-04" db="EMBL/GenBank/DDBJ databases">
        <title>Genome sequencing of Clostridium botulinum Groups I-IV and Clostridium butyricum.</title>
        <authorList>
            <person name="Brunt J."/>
            <person name="Van Vliet A.H.M."/>
            <person name="Stringer S.C."/>
            <person name="Carter A.T."/>
            <person name="Peck M.W."/>
        </authorList>
    </citation>
    <scope>NUCLEOTIDE SEQUENCE [LARGE SCALE GENOMIC DNA]</scope>
    <source>
        <strain evidence="2 3">1605</strain>
    </source>
</reference>
<accession>A0A6B4QPX7</accession>
<organism evidence="2 3">
    <name type="scientific">Clostridium botulinum</name>
    <dbReference type="NCBI Taxonomy" id="1491"/>
    <lineage>
        <taxon>Bacteria</taxon>
        <taxon>Bacillati</taxon>
        <taxon>Bacillota</taxon>
        <taxon>Clostridia</taxon>
        <taxon>Eubacteriales</taxon>
        <taxon>Clostridiaceae</taxon>
        <taxon>Clostridium</taxon>
    </lineage>
</organism>
<dbReference type="EMBL" id="SWOV01000047">
    <property type="protein sequence ID" value="NFF89025.1"/>
    <property type="molecule type" value="Genomic_DNA"/>
</dbReference>
<sequence>MAKHKRKERQPVDNNVGSNNFRANNNNNNPFGIDPTQLMGMLGGNFDINSLLASMNIDGLNLANLAPLANMAGINLGNFGNSNQMNNMNNMNNMNPMNGDSNINNMNDITNDFTNTSNDIMQDFMNTSNNMNFQENNVNEKKSKKTSSHRKKEIEEEDGNLEMLISLRGFVHPEKVDFIDKIIDLYKTGAFKDI</sequence>
<evidence type="ECO:0000313" key="3">
    <source>
        <dbReference type="Proteomes" id="UP000476820"/>
    </source>
</evidence>
<name>A0A6B4QPX7_CLOBO</name>
<feature type="compositionally biased region" description="Basic residues" evidence="1">
    <location>
        <begin position="142"/>
        <end position="151"/>
    </location>
</feature>
<feature type="region of interest" description="Disordered" evidence="1">
    <location>
        <begin position="136"/>
        <end position="155"/>
    </location>
</feature>
<feature type="compositionally biased region" description="Low complexity" evidence="1">
    <location>
        <begin position="14"/>
        <end position="29"/>
    </location>
</feature>
<evidence type="ECO:0000256" key="1">
    <source>
        <dbReference type="SAM" id="MobiDB-lite"/>
    </source>
</evidence>
<protein>
    <submittedName>
        <fullName evidence="2">Uncharacterized protein</fullName>
    </submittedName>
</protein>
<proteinExistence type="predicted"/>
<dbReference type="Proteomes" id="UP000476820">
    <property type="component" value="Unassembled WGS sequence"/>
</dbReference>
<evidence type="ECO:0000313" key="2">
    <source>
        <dbReference type="EMBL" id="NFF89025.1"/>
    </source>
</evidence>
<dbReference type="RefSeq" id="WP_061301951.1">
    <property type="nucleotide sequence ID" value="NZ_JACBBU010000008.1"/>
</dbReference>
<gene>
    <name evidence="2" type="ORF">FC774_14320</name>
</gene>
<dbReference type="AlphaFoldDB" id="A0A6B4QPX7"/>